<feature type="transmembrane region" description="Helical" evidence="4">
    <location>
        <begin position="21"/>
        <end position="41"/>
    </location>
</feature>
<dbReference type="EMBL" id="SOAU01000001">
    <property type="protein sequence ID" value="TDT14707.1"/>
    <property type="molecule type" value="Genomic_DNA"/>
</dbReference>
<protein>
    <submittedName>
        <fullName evidence="6">Histidine kinase/DNA gyrase B/HSP90-like ATPase</fullName>
    </submittedName>
</protein>
<dbReference type="InterPro" id="IPR036890">
    <property type="entry name" value="HATPase_C_sf"/>
</dbReference>
<keyword evidence="1" id="KW-0808">Transferase</keyword>
<dbReference type="Gene3D" id="3.30.565.10">
    <property type="entry name" value="Histidine kinase-like ATPase, C-terminal domain"/>
    <property type="match status" value="1"/>
</dbReference>
<name>A0A4R7HUS2_9ACTN</name>
<feature type="transmembrane region" description="Helical" evidence="4">
    <location>
        <begin position="300"/>
        <end position="322"/>
    </location>
</feature>
<proteinExistence type="predicted"/>
<feature type="transmembrane region" description="Helical" evidence="4">
    <location>
        <begin position="231"/>
        <end position="254"/>
    </location>
</feature>
<dbReference type="RefSeq" id="WP_133867231.1">
    <property type="nucleotide sequence ID" value="NZ_SOAU01000001.1"/>
</dbReference>
<dbReference type="GO" id="GO:0046983">
    <property type="term" value="F:protein dimerization activity"/>
    <property type="evidence" value="ECO:0007669"/>
    <property type="project" value="InterPro"/>
</dbReference>
<feature type="transmembrane region" description="Helical" evidence="4">
    <location>
        <begin position="80"/>
        <end position="101"/>
    </location>
</feature>
<reference evidence="6 7" key="1">
    <citation type="submission" date="2019-03" db="EMBL/GenBank/DDBJ databases">
        <title>Sequencing the genomes of 1000 actinobacteria strains.</title>
        <authorList>
            <person name="Klenk H.-P."/>
        </authorList>
    </citation>
    <scope>NUCLEOTIDE SEQUENCE [LARGE SCALE GENOMIC DNA]</scope>
    <source>
        <strain evidence="6 7">DSM 18936</strain>
    </source>
</reference>
<evidence type="ECO:0000313" key="7">
    <source>
        <dbReference type="Proteomes" id="UP000294558"/>
    </source>
</evidence>
<dbReference type="OrthoDB" id="227596at2"/>
<comment type="caution">
    <text evidence="6">The sequence shown here is derived from an EMBL/GenBank/DDBJ whole genome shotgun (WGS) entry which is preliminary data.</text>
</comment>
<keyword evidence="2 6" id="KW-0418">Kinase</keyword>
<dbReference type="InterPro" id="IPR011712">
    <property type="entry name" value="Sig_transdc_His_kin_sub3_dim/P"/>
</dbReference>
<evidence type="ECO:0000256" key="1">
    <source>
        <dbReference type="ARBA" id="ARBA00022679"/>
    </source>
</evidence>
<keyword evidence="4" id="KW-1133">Transmembrane helix</keyword>
<feature type="transmembrane region" description="Helical" evidence="4">
    <location>
        <begin position="266"/>
        <end position="288"/>
    </location>
</feature>
<dbReference type="SUPFAM" id="SSF55874">
    <property type="entry name" value="ATPase domain of HSP90 chaperone/DNA topoisomerase II/histidine kinase"/>
    <property type="match status" value="1"/>
</dbReference>
<dbReference type="GO" id="GO:0016020">
    <property type="term" value="C:membrane"/>
    <property type="evidence" value="ECO:0007669"/>
    <property type="project" value="InterPro"/>
</dbReference>
<evidence type="ECO:0000313" key="6">
    <source>
        <dbReference type="EMBL" id="TDT14707.1"/>
    </source>
</evidence>
<feature type="domain" description="Histidine kinase" evidence="5">
    <location>
        <begin position="514"/>
        <end position="685"/>
    </location>
</feature>
<feature type="transmembrane region" description="Helical" evidence="4">
    <location>
        <begin position="121"/>
        <end position="139"/>
    </location>
</feature>
<dbReference type="Proteomes" id="UP000294558">
    <property type="component" value="Unassembled WGS sequence"/>
</dbReference>
<dbReference type="InterPro" id="IPR003594">
    <property type="entry name" value="HATPase_dom"/>
</dbReference>
<dbReference type="PROSITE" id="PS50109">
    <property type="entry name" value="HIS_KIN"/>
    <property type="match status" value="1"/>
</dbReference>
<dbReference type="SMART" id="SM00387">
    <property type="entry name" value="HATPase_c"/>
    <property type="match status" value="1"/>
</dbReference>
<feature type="transmembrane region" description="Helical" evidence="4">
    <location>
        <begin position="53"/>
        <end position="73"/>
    </location>
</feature>
<accession>A0A4R7HUS2</accession>
<dbReference type="InterPro" id="IPR005467">
    <property type="entry name" value="His_kinase_dom"/>
</dbReference>
<dbReference type="Gene3D" id="1.20.5.1930">
    <property type="match status" value="1"/>
</dbReference>
<sequence length="690" mass="73756">MTRAAEPRREPAPVEHDGHPVVATVLLVATYLIAALAIGLYAAVQPPWHVGQWYFLVDLADAIVYGAVGWVLLTRVDRPVVWIVVVTALGGAVAAASSQWTQFQPDHPDLPTLALFSSAQSWAWIPGTLGMILVAPWLVRRRPLDVVGKIGIAAGTAVTVGFVLERWTDPYPWPDGPSVMPLAVESEWWVDQLDWIERGFMIAIVVVGLAAAADVARRWRRLDGLDERRGLGWLAVGGALMTLAFLPLALPAAWIEPLPVWTTPLLHLVSQLFFPAALLVAVLGQRLWGVRIAVSRAVGWSLLTATLLFAYVATVAAIGLLLPDLTAGVGRVVAAALVAAAVEPVRRWVQRRVDRLVHGDAHEPLNAVARIGGRLTSPRDPELLLSSLLEGVVESLRLAGAAIDVTADGHPGTLTVGTVGDPDDVALPLLVDDELVGALTVSPRPGERLDQRTRRALDSLLPTLAVAALLAVKVGELAESRSRLMTARDEERRAIRRELHDGFGPALAGIGYGLSAVRNLIRTDPDRALELLDRLGNEIDARVEDVRTLARDLVPPVLIELGLVAALQELAARHRASGVSFVVDTDQQLDVPTAMATTLYGLIAEAVRNVVRHADASRCTITVRSDGSTIVAEVRDDGVGFDDTTVSGVGLQSMRERASSLGGSLAIDHPLGGGSVVRVAVPLRSGRVTT</sequence>
<keyword evidence="7" id="KW-1185">Reference proteome</keyword>
<dbReference type="Pfam" id="PF02518">
    <property type="entry name" value="HATPase_c"/>
    <property type="match status" value="1"/>
</dbReference>
<keyword evidence="4" id="KW-0472">Membrane</keyword>
<organism evidence="6 7">
    <name type="scientific">Ilumatobacter fluminis</name>
    <dbReference type="NCBI Taxonomy" id="467091"/>
    <lineage>
        <taxon>Bacteria</taxon>
        <taxon>Bacillati</taxon>
        <taxon>Actinomycetota</taxon>
        <taxon>Acidimicrobiia</taxon>
        <taxon>Acidimicrobiales</taxon>
        <taxon>Ilumatobacteraceae</taxon>
        <taxon>Ilumatobacter</taxon>
    </lineage>
</organism>
<dbReference type="GO" id="GO:0000155">
    <property type="term" value="F:phosphorelay sensor kinase activity"/>
    <property type="evidence" value="ECO:0007669"/>
    <property type="project" value="InterPro"/>
</dbReference>
<dbReference type="PANTHER" id="PTHR24421">
    <property type="entry name" value="NITRATE/NITRITE SENSOR PROTEIN NARX-RELATED"/>
    <property type="match status" value="1"/>
</dbReference>
<gene>
    <name evidence="6" type="ORF">BDK89_0262</name>
</gene>
<evidence type="ECO:0000256" key="2">
    <source>
        <dbReference type="ARBA" id="ARBA00022777"/>
    </source>
</evidence>
<keyword evidence="3" id="KW-0902">Two-component regulatory system</keyword>
<dbReference type="InterPro" id="IPR050482">
    <property type="entry name" value="Sensor_HK_TwoCompSys"/>
</dbReference>
<dbReference type="CDD" id="cd16917">
    <property type="entry name" value="HATPase_UhpB-NarQ-NarX-like"/>
    <property type="match status" value="1"/>
</dbReference>
<dbReference type="AlphaFoldDB" id="A0A4R7HUS2"/>
<feature type="transmembrane region" description="Helical" evidence="4">
    <location>
        <begin position="146"/>
        <end position="164"/>
    </location>
</feature>
<evidence type="ECO:0000256" key="3">
    <source>
        <dbReference type="ARBA" id="ARBA00023012"/>
    </source>
</evidence>
<keyword evidence="4" id="KW-0812">Transmembrane</keyword>
<feature type="transmembrane region" description="Helical" evidence="4">
    <location>
        <begin position="199"/>
        <end position="219"/>
    </location>
</feature>
<evidence type="ECO:0000256" key="4">
    <source>
        <dbReference type="SAM" id="Phobius"/>
    </source>
</evidence>
<evidence type="ECO:0000259" key="5">
    <source>
        <dbReference type="PROSITE" id="PS50109"/>
    </source>
</evidence>
<dbReference type="Pfam" id="PF07730">
    <property type="entry name" value="HisKA_3"/>
    <property type="match status" value="1"/>
</dbReference>